<dbReference type="Pfam" id="PF08665">
    <property type="entry name" value="PglZ"/>
    <property type="match status" value="1"/>
</dbReference>
<dbReference type="KEGG" id="cmav:ABHF33_15205"/>
<dbReference type="InterPro" id="IPR017850">
    <property type="entry name" value="Alkaline_phosphatase_core_sf"/>
</dbReference>
<dbReference type="SUPFAM" id="SSF53649">
    <property type="entry name" value="Alkaline phosphatase-like"/>
    <property type="match status" value="1"/>
</dbReference>
<proteinExistence type="predicted"/>
<dbReference type="InterPro" id="IPR014060">
    <property type="entry name" value="PglZ"/>
</dbReference>
<dbReference type="EMBL" id="CP157355">
    <property type="protein sequence ID" value="XBM00387.1"/>
    <property type="molecule type" value="Genomic_DNA"/>
</dbReference>
<sequence>MTKIQQSLFSQFEQHRFVFWHDIEANFASELTGLGDITIVQLDSTPALAVKLDIERAPADSKWLFYSQQAQPAPEDDWLLDVRMRAKPFHADEASIQLEDLGLHTVSVRAHLKERSAFLRAKERFEKLKRLTLSTDQAADLDRKMIAVLIRAEQADLFSMLTKLFTAMDAEGEVNLAVEPKGWAELLTYGLRAAFWDLVEAELGYRDTNPSLRDLLFHLMVTDLAQGLVGDLPSQLSHFQIHDRAKAASASVFLSQWRGSITHYGSYDAVSAAVAEALQLTTIIATLPAEKMLDAMTFAEVEKWIIKDLRDRILSSAVASADAVHAIFERRRDGHWANPKLAATSDVTRALLNCYEALEAAADFLCLCEQYKAGFSFDSAMSGIEAYQKTLYHFDQHYRHFHRAAEQVDMMGWQLLQLLRERVEEAYTGWFVPQLGIAWSKLLEGDSGLLKNWSVPGVINQQDFYRREVKATLDNTSVKRIFVIISDAFRYEAAEELSRQILTRNKYKTELRAMLGVLPSYTSLGMAALLPHDTLSYKVGANISVLVDGKSTASLEDRNAILAKHGGIAINWEELVSLGKDKARDRVRDASVVYIYHDQIDMLGDKAASENKTFEAVENTLEELNRLVGFVVGNLAASTVLVTADHGFLYQESPLDNADRSTLNIKAIGALKAKKRYVLGNDLGQTDKAWFGSTEQTAGTEADASLHFWVPKGATRFHFSGGAKFVHGSAMPQEIVVPLLTIKLSETDKAKVEHVGIAPMLLSNKIVSNISRFEFVQTAPVSAKVLPRTVNISVRDGDTVISNEQVVTFDSSYR</sequence>
<reference evidence="1" key="1">
    <citation type="submission" date="2024-05" db="EMBL/GenBank/DDBJ databases">
        <authorList>
            <person name="Yang L."/>
            <person name="Pan L."/>
        </authorList>
    </citation>
    <scope>NUCLEOTIDE SEQUENCE</scope>
    <source>
        <strain evidence="1">FCG-7</strain>
    </source>
</reference>
<accession>A0AAU7F8H3</accession>
<dbReference type="AlphaFoldDB" id="A0AAU7F8H3"/>
<dbReference type="RefSeq" id="WP_348944740.1">
    <property type="nucleotide sequence ID" value="NZ_CP157355.1"/>
</dbReference>
<dbReference type="NCBIfam" id="TIGR02687">
    <property type="entry name" value="BREX-1 system phosphatase PglZ type A"/>
    <property type="match status" value="1"/>
</dbReference>
<protein>
    <submittedName>
        <fullName evidence="1">BREX-1 system phosphatase PglZ type A</fullName>
    </submittedName>
</protein>
<name>A0AAU7F8H3_9NEIS</name>
<evidence type="ECO:0000313" key="1">
    <source>
        <dbReference type="EMBL" id="XBM00387.1"/>
    </source>
</evidence>
<gene>
    <name evidence="1" type="primary">pglZ</name>
    <name evidence="1" type="ORF">ABHF33_15205</name>
</gene>
<organism evidence="1">
    <name type="scientific">Chitinibacter mangrovi</name>
    <dbReference type="NCBI Taxonomy" id="3153927"/>
    <lineage>
        <taxon>Bacteria</taxon>
        <taxon>Pseudomonadati</taxon>
        <taxon>Pseudomonadota</taxon>
        <taxon>Betaproteobacteria</taxon>
        <taxon>Neisseriales</taxon>
        <taxon>Chitinibacteraceae</taxon>
        <taxon>Chitinibacter</taxon>
    </lineage>
</organism>